<protein>
    <submittedName>
        <fullName evidence="3">rRNAD protein</fullName>
    </submittedName>
</protein>
<dbReference type="AlphaFoldDB" id="A0A7L2RQZ3"/>
<dbReference type="Pfam" id="PF13679">
    <property type="entry name" value="Methyltransf_32"/>
    <property type="match status" value="1"/>
</dbReference>
<dbReference type="PANTHER" id="PTHR12496">
    <property type="entry name" value="CGI-41 METHYLTRANSFERASE"/>
    <property type="match status" value="1"/>
</dbReference>
<proteinExistence type="predicted"/>
<feature type="non-terminal residue" evidence="3">
    <location>
        <position position="1"/>
    </location>
</feature>
<dbReference type="Proteomes" id="UP000560066">
    <property type="component" value="Unassembled WGS sequence"/>
</dbReference>
<feature type="region of interest" description="Disordered" evidence="1">
    <location>
        <begin position="195"/>
        <end position="265"/>
    </location>
</feature>
<dbReference type="EMBL" id="VYZS01098528">
    <property type="protein sequence ID" value="NXS11801.1"/>
    <property type="molecule type" value="Genomic_DNA"/>
</dbReference>
<dbReference type="OrthoDB" id="5875367at2759"/>
<dbReference type="CDD" id="cd02440">
    <property type="entry name" value="AdoMet_MTases"/>
    <property type="match status" value="1"/>
</dbReference>
<organism evidence="3 4">
    <name type="scientific">Neodrepanis coruscans</name>
    <name type="common">wattled asity</name>
    <dbReference type="NCBI Taxonomy" id="254563"/>
    <lineage>
        <taxon>Eukaryota</taxon>
        <taxon>Metazoa</taxon>
        <taxon>Chordata</taxon>
        <taxon>Craniata</taxon>
        <taxon>Vertebrata</taxon>
        <taxon>Euteleostomi</taxon>
        <taxon>Archelosauria</taxon>
        <taxon>Archosauria</taxon>
        <taxon>Dinosauria</taxon>
        <taxon>Saurischia</taxon>
        <taxon>Theropoda</taxon>
        <taxon>Coelurosauria</taxon>
        <taxon>Aves</taxon>
        <taxon>Neognathae</taxon>
        <taxon>Neoaves</taxon>
        <taxon>Telluraves</taxon>
        <taxon>Australaves</taxon>
        <taxon>Passeriformes</taxon>
        <taxon>Philepittidae</taxon>
        <taxon>Neodrepanis</taxon>
    </lineage>
</organism>
<sequence length="309" mass="32592">MAAAPHPALQLEQRRAADIIRLLTLYRPLTDAFVIDFFTEGLWEQLPPAWQPALATATPQQLAGLLGGRGGPGVAWPLSLLAFAAAARALAFPRGCPGGSPRPPCQSSHLHPLLRRHIKPKKQHEIQRLGKLLQRLSQATGCERVVDVGAGQGHLSRFLAFGLGLSVTAMESESRLAALAQRFDQDLLRELEKTGGKLGGLGHAQHRPNPPHQPLTPWAPRHVPGRLDPAAPWGELLLPPDPPGPGPAAQNPLGGPGGSEDGGQVLVTGLHACGDLSPALLRHFARSPAVAAVASVGCCYMKLSAAPQP</sequence>
<gene>
    <name evidence="3" type="primary">Rrnad1</name>
    <name evidence="3" type="ORF">NEOCOR_R02415</name>
</gene>
<evidence type="ECO:0000256" key="1">
    <source>
        <dbReference type="SAM" id="MobiDB-lite"/>
    </source>
</evidence>
<name>A0A7L2RQZ3_9PASS</name>
<evidence type="ECO:0000259" key="2">
    <source>
        <dbReference type="Pfam" id="PF13679"/>
    </source>
</evidence>
<evidence type="ECO:0000313" key="3">
    <source>
        <dbReference type="EMBL" id="NXS11801.1"/>
    </source>
</evidence>
<evidence type="ECO:0000313" key="4">
    <source>
        <dbReference type="Proteomes" id="UP000560066"/>
    </source>
</evidence>
<feature type="non-terminal residue" evidence="3">
    <location>
        <position position="309"/>
    </location>
</feature>
<reference evidence="3 4" key="1">
    <citation type="submission" date="2019-09" db="EMBL/GenBank/DDBJ databases">
        <title>Bird 10,000 Genomes (B10K) Project - Family phase.</title>
        <authorList>
            <person name="Zhang G."/>
        </authorList>
    </citation>
    <scope>NUCLEOTIDE SEQUENCE [LARGE SCALE GENOMIC DNA]</scope>
    <source>
        <strain evidence="3">B10K-DU-002-79</strain>
    </source>
</reference>
<dbReference type="SUPFAM" id="SSF53335">
    <property type="entry name" value="S-adenosyl-L-methionine-dependent methyltransferases"/>
    <property type="match status" value="1"/>
</dbReference>
<dbReference type="PANTHER" id="PTHR12496:SF2">
    <property type="entry name" value="METHYLTRANSFERASE-LIKE PROTEIN 25B"/>
    <property type="match status" value="1"/>
</dbReference>
<dbReference type="InterPro" id="IPR029063">
    <property type="entry name" value="SAM-dependent_MTases_sf"/>
</dbReference>
<dbReference type="InterPro" id="IPR052220">
    <property type="entry name" value="METTL25"/>
</dbReference>
<feature type="domain" description="Methyltransferase" evidence="2">
    <location>
        <begin position="121"/>
        <end position="305"/>
    </location>
</feature>
<keyword evidence="4" id="KW-1185">Reference proteome</keyword>
<accession>A0A7L2RQZ3</accession>
<comment type="caution">
    <text evidence="3">The sequence shown here is derived from an EMBL/GenBank/DDBJ whole genome shotgun (WGS) entry which is preliminary data.</text>
</comment>
<dbReference type="Gene3D" id="3.40.50.150">
    <property type="entry name" value="Vaccinia Virus protein VP39"/>
    <property type="match status" value="1"/>
</dbReference>
<dbReference type="InterPro" id="IPR025714">
    <property type="entry name" value="Methyltranfer_dom"/>
</dbReference>